<accession>A0A1T4KNF4</accession>
<comment type="similarity">
    <text evidence="1">Belongs to the type-I restriction system S methylase family.</text>
</comment>
<dbReference type="PANTHER" id="PTHR30408:SF12">
    <property type="entry name" value="TYPE I RESTRICTION ENZYME MJAVIII SPECIFICITY SUBUNIT"/>
    <property type="match status" value="1"/>
</dbReference>
<dbReference type="InterPro" id="IPR044946">
    <property type="entry name" value="Restrct_endonuc_typeI_TRD_sf"/>
</dbReference>
<protein>
    <submittedName>
        <fullName evidence="5">Type I restriction enzyme, S subunit</fullName>
    </submittedName>
</protein>
<dbReference type="GO" id="GO:0009307">
    <property type="term" value="P:DNA restriction-modification system"/>
    <property type="evidence" value="ECO:0007669"/>
    <property type="project" value="UniProtKB-KW"/>
</dbReference>
<keyword evidence="6" id="KW-1185">Reference proteome</keyword>
<dbReference type="Proteomes" id="UP000190121">
    <property type="component" value="Unassembled WGS sequence"/>
</dbReference>
<dbReference type="GO" id="GO:0003677">
    <property type="term" value="F:DNA binding"/>
    <property type="evidence" value="ECO:0007669"/>
    <property type="project" value="UniProtKB-KW"/>
</dbReference>
<keyword evidence="2" id="KW-0680">Restriction system</keyword>
<dbReference type="STRING" id="29524.SAMN02745171_00121"/>
<dbReference type="InterPro" id="IPR052021">
    <property type="entry name" value="Type-I_RS_S_subunit"/>
</dbReference>
<evidence type="ECO:0000256" key="2">
    <source>
        <dbReference type="ARBA" id="ARBA00022747"/>
    </source>
</evidence>
<proteinExistence type="inferred from homology"/>
<name>A0A1T4KNF4_9PORP</name>
<evidence type="ECO:0000313" key="5">
    <source>
        <dbReference type="EMBL" id="SJZ43931.1"/>
    </source>
</evidence>
<evidence type="ECO:0000259" key="4">
    <source>
        <dbReference type="Pfam" id="PF01420"/>
    </source>
</evidence>
<dbReference type="InterPro" id="IPR000055">
    <property type="entry name" value="Restrct_endonuc_typeI_TRD"/>
</dbReference>
<keyword evidence="3" id="KW-0238">DNA-binding</keyword>
<dbReference type="EMBL" id="FUXE01000001">
    <property type="protein sequence ID" value="SJZ43931.1"/>
    <property type="molecule type" value="Genomic_DNA"/>
</dbReference>
<dbReference type="SUPFAM" id="SSF116734">
    <property type="entry name" value="DNA methylase specificity domain"/>
    <property type="match status" value="2"/>
</dbReference>
<evidence type="ECO:0000256" key="1">
    <source>
        <dbReference type="ARBA" id="ARBA00010923"/>
    </source>
</evidence>
<sequence>MTAKNKTAPRVRLGDYIEECDERNTEGKYTLDDVRGISIEKKLIFTKANMDGITLEPYKLLKPLEFGYVTVTSRNGDKITLAINREKKTFLVSSSYKVFKAKSKLLPEYLYLLLSRGEFDRYARFNSWGSARETFDWEEMCRINIPLPSIEVQQEVVDTYTGLKRLAEENEALIAPLTEASQAFIVDCQKKYPTVELGKYIEECDERNTEGKYTLDDVRGISTDKKFISTKANMDGVSLTSYKEVNPSGFVYVADTSRRGDKIALAHNSTEQSLLVSSVYTVFKTKDGLLPEYLYLLLSRGEFDRYARFNSWGSARETFDWTELCRVSIALPPPEVQQSIVNLYHYIEEAKKIACEARAQLQTLCPALIQYAEHH</sequence>
<dbReference type="AlphaFoldDB" id="A0A1T4KNF4"/>
<reference evidence="6" key="1">
    <citation type="submission" date="2017-02" db="EMBL/GenBank/DDBJ databases">
        <authorList>
            <person name="Varghese N."/>
            <person name="Submissions S."/>
        </authorList>
    </citation>
    <scope>NUCLEOTIDE SEQUENCE [LARGE SCALE GENOMIC DNA]</scope>
    <source>
        <strain evidence="6">ATCC 51356</strain>
    </source>
</reference>
<gene>
    <name evidence="5" type="ORF">SAMN02745171_00121</name>
</gene>
<organism evidence="5 6">
    <name type="scientific">Porphyromonas circumdentaria</name>
    <dbReference type="NCBI Taxonomy" id="29524"/>
    <lineage>
        <taxon>Bacteria</taxon>
        <taxon>Pseudomonadati</taxon>
        <taxon>Bacteroidota</taxon>
        <taxon>Bacteroidia</taxon>
        <taxon>Bacteroidales</taxon>
        <taxon>Porphyromonadaceae</taxon>
        <taxon>Porphyromonas</taxon>
    </lineage>
</organism>
<dbReference type="Pfam" id="PF01420">
    <property type="entry name" value="Methylase_S"/>
    <property type="match status" value="1"/>
</dbReference>
<evidence type="ECO:0000313" key="6">
    <source>
        <dbReference type="Proteomes" id="UP000190121"/>
    </source>
</evidence>
<dbReference type="Gene3D" id="3.90.220.20">
    <property type="entry name" value="DNA methylase specificity domains"/>
    <property type="match status" value="2"/>
</dbReference>
<dbReference type="RefSeq" id="WP_078736090.1">
    <property type="nucleotide sequence ID" value="NZ_FUXE01000001.1"/>
</dbReference>
<evidence type="ECO:0000256" key="3">
    <source>
        <dbReference type="ARBA" id="ARBA00023125"/>
    </source>
</evidence>
<dbReference type="OrthoDB" id="9816225at2"/>
<dbReference type="PANTHER" id="PTHR30408">
    <property type="entry name" value="TYPE-1 RESTRICTION ENZYME ECOKI SPECIFICITY PROTEIN"/>
    <property type="match status" value="1"/>
</dbReference>
<feature type="domain" description="Type I restriction modification DNA specificity" evidence="4">
    <location>
        <begin position="63"/>
        <end position="165"/>
    </location>
</feature>